<dbReference type="EMBL" id="JBHFFA010000003">
    <property type="protein sequence ID" value="KAL2633212.1"/>
    <property type="molecule type" value="Genomic_DNA"/>
</dbReference>
<comment type="caution">
    <text evidence="8">The sequence shown here is derived from an EMBL/GenBank/DDBJ whole genome shotgun (WGS) entry which is preliminary data.</text>
</comment>
<evidence type="ECO:0000259" key="7">
    <source>
        <dbReference type="PROSITE" id="PS50011"/>
    </source>
</evidence>
<dbReference type="PANTHER" id="PTHR48016">
    <property type="entry name" value="MAP KINASE KINASE KINASE SSK2-RELATED-RELATED"/>
    <property type="match status" value="1"/>
</dbReference>
<dbReference type="SMART" id="SM00219">
    <property type="entry name" value="TyrKc"/>
    <property type="match status" value="1"/>
</dbReference>
<evidence type="ECO:0000256" key="4">
    <source>
        <dbReference type="ARBA" id="ARBA00022741"/>
    </source>
</evidence>
<organism evidence="8 9">
    <name type="scientific">Riccia fluitans</name>
    <dbReference type="NCBI Taxonomy" id="41844"/>
    <lineage>
        <taxon>Eukaryota</taxon>
        <taxon>Viridiplantae</taxon>
        <taxon>Streptophyta</taxon>
        <taxon>Embryophyta</taxon>
        <taxon>Marchantiophyta</taxon>
        <taxon>Marchantiopsida</taxon>
        <taxon>Marchantiidae</taxon>
        <taxon>Marchantiales</taxon>
        <taxon>Ricciaceae</taxon>
        <taxon>Riccia</taxon>
    </lineage>
</organism>
<keyword evidence="5" id="KW-0418">Kinase</keyword>
<dbReference type="Proteomes" id="UP001605036">
    <property type="component" value="Unassembled WGS sequence"/>
</dbReference>
<sequence length="815" mass="91763">MRYIRSYGLIQKVIGPVDLGVERRVQIYHSTPPAPKAIQKTERFKIGSLLPLRIRGICSWKNPFFAPHRSIWNKGLKHSYSNSSTLPRFQEYLHPSTHQSDHSDGDGETVYKALKSDGGLTAVKEVKITNDKKDKRLINDLRNEITILRKDSHPNIIHYQSVTIKAQCQDTNYLGLELTSDFVRHDTLETRYKEFDLTINERLIAIYSRHTLEGIQYLHKKNIVHRDIRCANIRVDDTGVCKLVNFGKARELTNKNKEAFLSSSFVGKPDWMAPELATPGESYQWPVDIWSLGCTVLEMFIREKPFGKNLSDIEVLEKLKNGIGPDIPTNISLEAQGFIKRCLHRDPRDRPTASELLRDQFVVPQDKPKIYPEPEMIQRTWDDPLMHMSSLISEILGSIHPGEPAVILVRTDWLENCQSDDDQVHNLLFCAGYVPTFEIDTFSCFEKVLDFQERECHSMSAALAEEYPISGMESTLDMTGSDQSTSDKGEVENQDNVVPYITQGDRAGEGGKEDVSVSREGRDAEILGATHCSAGCPNIPLITSIEHSSYTDDSGKAVLGISEGESEKIEVELAAECCVSDSDICIKFTCLKGEIYGYSEGSVLREIRLSVSAKVGDEILILTSKNPGKDQSVVCSSGRAHWEYSQGKERRPWYWIFKPYFNFFGMGGSIGEVGMWSKEKAPILVCQKGSLLELVTLELGQRGCRDLNFRKVFVLKRSMHNTVLAHQNTEVTCVDASEALSPTPVTLTGRLNHGRSSIEITCCVEIVIDFIDYPIGKIVKDNMCMKTSRRKRTITLCESPGPGHVKFMGSYITLR</sequence>
<dbReference type="PROSITE" id="PS50011">
    <property type="entry name" value="PROTEIN_KINASE_DOM"/>
    <property type="match status" value="1"/>
</dbReference>
<gene>
    <name evidence="8" type="ORF">R1flu_004691</name>
</gene>
<dbReference type="PANTHER" id="PTHR48016:SF29">
    <property type="entry name" value="MITOGEN-ACTIVATED PROTEIN KINASE KINASE KINASE 1-RELATED"/>
    <property type="match status" value="1"/>
</dbReference>
<evidence type="ECO:0000256" key="1">
    <source>
        <dbReference type="ARBA" id="ARBA00006529"/>
    </source>
</evidence>
<dbReference type="GO" id="GO:0004674">
    <property type="term" value="F:protein serine/threonine kinase activity"/>
    <property type="evidence" value="ECO:0007669"/>
    <property type="project" value="UniProtKB-KW"/>
</dbReference>
<evidence type="ECO:0000256" key="2">
    <source>
        <dbReference type="ARBA" id="ARBA00022527"/>
    </source>
</evidence>
<dbReference type="GO" id="GO:0005524">
    <property type="term" value="F:ATP binding"/>
    <property type="evidence" value="ECO:0007669"/>
    <property type="project" value="UniProtKB-KW"/>
</dbReference>
<dbReference type="InterPro" id="IPR020635">
    <property type="entry name" value="Tyr_kinase_cat_dom"/>
</dbReference>
<dbReference type="Pfam" id="PF00069">
    <property type="entry name" value="Pkinase"/>
    <property type="match status" value="1"/>
</dbReference>
<evidence type="ECO:0000256" key="5">
    <source>
        <dbReference type="ARBA" id="ARBA00022777"/>
    </source>
</evidence>
<name>A0ABD1YR12_9MARC</name>
<keyword evidence="6" id="KW-0067">ATP-binding</keyword>
<proteinExistence type="inferred from homology"/>
<evidence type="ECO:0000256" key="6">
    <source>
        <dbReference type="ARBA" id="ARBA00022840"/>
    </source>
</evidence>
<dbReference type="SUPFAM" id="SSF56112">
    <property type="entry name" value="Protein kinase-like (PK-like)"/>
    <property type="match status" value="1"/>
</dbReference>
<evidence type="ECO:0000313" key="8">
    <source>
        <dbReference type="EMBL" id="KAL2633212.1"/>
    </source>
</evidence>
<dbReference type="InterPro" id="IPR050538">
    <property type="entry name" value="MAP_kinase_kinase_kinase"/>
</dbReference>
<feature type="domain" description="Protein kinase" evidence="7">
    <location>
        <begin position="96"/>
        <end position="362"/>
    </location>
</feature>
<accession>A0ABD1YR12</accession>
<evidence type="ECO:0000256" key="3">
    <source>
        <dbReference type="ARBA" id="ARBA00022679"/>
    </source>
</evidence>
<keyword evidence="4" id="KW-0547">Nucleotide-binding</keyword>
<keyword evidence="2" id="KW-0723">Serine/threonine-protein kinase</keyword>
<keyword evidence="3" id="KW-0808">Transferase</keyword>
<evidence type="ECO:0000313" key="9">
    <source>
        <dbReference type="Proteomes" id="UP001605036"/>
    </source>
</evidence>
<dbReference type="InterPro" id="IPR011009">
    <property type="entry name" value="Kinase-like_dom_sf"/>
</dbReference>
<comment type="similarity">
    <text evidence="1">Belongs to the protein kinase superfamily. STE Ser/Thr protein kinase family. MAP kinase kinase kinase subfamily.</text>
</comment>
<protein>
    <recommendedName>
        <fullName evidence="7">Protein kinase domain-containing protein</fullName>
    </recommendedName>
</protein>
<keyword evidence="9" id="KW-1185">Reference proteome</keyword>
<dbReference type="InterPro" id="IPR000719">
    <property type="entry name" value="Prot_kinase_dom"/>
</dbReference>
<dbReference type="Gene3D" id="1.10.510.10">
    <property type="entry name" value="Transferase(Phosphotransferase) domain 1"/>
    <property type="match status" value="1"/>
</dbReference>
<dbReference type="AlphaFoldDB" id="A0ABD1YR12"/>
<reference evidence="8 9" key="1">
    <citation type="submission" date="2024-09" db="EMBL/GenBank/DDBJ databases">
        <title>Chromosome-scale assembly of Riccia fluitans.</title>
        <authorList>
            <person name="Paukszto L."/>
            <person name="Sawicki J."/>
            <person name="Karawczyk K."/>
            <person name="Piernik-Szablinska J."/>
            <person name="Szczecinska M."/>
            <person name="Mazdziarz M."/>
        </authorList>
    </citation>
    <scope>NUCLEOTIDE SEQUENCE [LARGE SCALE GENOMIC DNA]</scope>
    <source>
        <strain evidence="8">Rf_01</strain>
        <tissue evidence="8">Aerial parts of the thallus</tissue>
    </source>
</reference>